<sequence length="103" mass="11413">MAYHLAISVYGPGTDPNHRSHWGLLIYKPEENIGDLFHTPLIDVDRLWYRFEEGSGAPVVLDAVVTLEIEEVVEPGTTRRVRDLVGKSAAEVAEIAGEDWIAA</sequence>
<name>A0A2B7WGM0_POLH7</name>
<keyword evidence="2" id="KW-1185">Reference proteome</keyword>
<comment type="caution">
    <text evidence="1">The sequence shown here is derived from an EMBL/GenBank/DDBJ whole genome shotgun (WGS) entry which is preliminary data.</text>
</comment>
<dbReference type="AlphaFoldDB" id="A0A2B7WGM0"/>
<evidence type="ECO:0000313" key="2">
    <source>
        <dbReference type="Proteomes" id="UP000224634"/>
    </source>
</evidence>
<accession>A0A2B7WGM0</accession>
<dbReference type="STRING" id="1447883.A0A2B7WGM0"/>
<dbReference type="Proteomes" id="UP000224634">
    <property type="component" value="Unassembled WGS sequence"/>
</dbReference>
<organism evidence="1 2">
    <name type="scientific">Polytolypa hystricis (strain UAMH7299)</name>
    <dbReference type="NCBI Taxonomy" id="1447883"/>
    <lineage>
        <taxon>Eukaryota</taxon>
        <taxon>Fungi</taxon>
        <taxon>Dikarya</taxon>
        <taxon>Ascomycota</taxon>
        <taxon>Pezizomycotina</taxon>
        <taxon>Eurotiomycetes</taxon>
        <taxon>Eurotiomycetidae</taxon>
        <taxon>Onygenales</taxon>
        <taxon>Onygenales incertae sedis</taxon>
        <taxon>Polytolypa</taxon>
    </lineage>
</organism>
<dbReference type="EMBL" id="PDNA01000411">
    <property type="protein sequence ID" value="PGG95677.1"/>
    <property type="molecule type" value="Genomic_DNA"/>
</dbReference>
<protein>
    <submittedName>
        <fullName evidence="1">Uncharacterized protein</fullName>
    </submittedName>
</protein>
<evidence type="ECO:0000313" key="1">
    <source>
        <dbReference type="EMBL" id="PGG95677.1"/>
    </source>
</evidence>
<proteinExistence type="predicted"/>
<reference evidence="1 2" key="1">
    <citation type="submission" date="2017-10" db="EMBL/GenBank/DDBJ databases">
        <title>Comparative genomics in systemic dimorphic fungi from Ajellomycetaceae.</title>
        <authorList>
            <person name="Munoz J.F."/>
            <person name="Mcewen J.G."/>
            <person name="Clay O.K."/>
            <person name="Cuomo C.A."/>
        </authorList>
    </citation>
    <scope>NUCLEOTIDE SEQUENCE [LARGE SCALE GENOMIC DNA]</scope>
    <source>
        <strain evidence="1 2">UAMH7299</strain>
    </source>
</reference>
<dbReference type="OrthoDB" id="5271495at2759"/>
<gene>
    <name evidence="1" type="ORF">AJ80_09923</name>
</gene>